<dbReference type="Pfam" id="PF00211">
    <property type="entry name" value="Guanylate_cyc"/>
    <property type="match status" value="1"/>
</dbReference>
<feature type="transmembrane region" description="Helical" evidence="1">
    <location>
        <begin position="20"/>
        <end position="53"/>
    </location>
</feature>
<dbReference type="EMBL" id="PGXC01000005">
    <property type="protein sequence ID" value="PKK90441.1"/>
    <property type="molecule type" value="Genomic_DNA"/>
</dbReference>
<evidence type="ECO:0000259" key="2">
    <source>
        <dbReference type="PROSITE" id="PS50125"/>
    </source>
</evidence>
<dbReference type="InterPro" id="IPR001054">
    <property type="entry name" value="A/G_cyclase"/>
</dbReference>
<keyword evidence="1" id="KW-0472">Membrane</keyword>
<evidence type="ECO:0000313" key="4">
    <source>
        <dbReference type="Proteomes" id="UP000233256"/>
    </source>
</evidence>
<dbReference type="CDD" id="cd07302">
    <property type="entry name" value="CHD"/>
    <property type="match status" value="1"/>
</dbReference>
<dbReference type="PANTHER" id="PTHR43081">
    <property type="entry name" value="ADENYLATE CYCLASE, TERMINAL-DIFFERENTIATION SPECIFIC-RELATED"/>
    <property type="match status" value="1"/>
</dbReference>
<dbReference type="SMART" id="SM00044">
    <property type="entry name" value="CYCc"/>
    <property type="match status" value="1"/>
</dbReference>
<dbReference type="InterPro" id="IPR029016">
    <property type="entry name" value="GAF-like_dom_sf"/>
</dbReference>
<sequence length="627" mass="68844">MNLDSLRQACRDEALVRLGVALVVIALVCVLFSSLIPGFLLIMALHLSIFLLIGEPLNKCIAGSLIVSLTAVLLHALDFSPNFRPAVEALVYFVITGAAVGFFSKSLKDTIDSLNTENLYVKRELVRAREDLKRYRTREDSSREVQIEAESKLKSRMLRVSAVLTRVRELGGQLDYASILDSIEEILTGEVGARKFCILLNDESAGELFAVRMHGYDSETGPEVGSAAGSESCSAPNSIVIPLDESTLAGFSALHGATIVEEDARKDPALVGLLSKGRLKAVYCGPLVARERTIGIINIEQMDTPPDSYTANYIRTLLDALCTISGLTMANAKLFDQTRRDLVDVKRLSEEQIQKNMVMKDIFGRYVSKNLVNQILETDEDITLGGKKEHVVALFSDIRGFTSLCEANDASEIVELLNEYLTEMTQVIFKYDGTLDKFIGDAIMALFGVPIHFKDAHLRAVLTAVEMRTSLRGLQKKWAAGGKLNIDMGIGINCGLAIVGNIGSMDRMDYTAIGDTINLAARLEENAKRGEILISEAVYYRVRDYVEVEPMGSMQVKGKSEFVKVFNVLDVKREKLPALQMPGTLLENISDSFSDKKPQAKGSSDVETLRAIGNMSLSDMADSIEVI</sequence>
<keyword evidence="1" id="KW-1133">Transmembrane helix</keyword>
<dbReference type="Gene3D" id="3.30.70.1230">
    <property type="entry name" value="Nucleotide cyclase"/>
    <property type="match status" value="1"/>
</dbReference>
<feature type="domain" description="Guanylate cyclase" evidence="2">
    <location>
        <begin position="392"/>
        <end position="524"/>
    </location>
</feature>
<dbReference type="PANTHER" id="PTHR43081:SF1">
    <property type="entry name" value="ADENYLATE CYCLASE, TERMINAL-DIFFERENTIATION SPECIFIC"/>
    <property type="match status" value="1"/>
</dbReference>
<dbReference type="InterPro" id="IPR003018">
    <property type="entry name" value="GAF"/>
</dbReference>
<dbReference type="InterPro" id="IPR029787">
    <property type="entry name" value="Nucleotide_cyclase"/>
</dbReference>
<dbReference type="GO" id="GO:0004016">
    <property type="term" value="F:adenylate cyclase activity"/>
    <property type="evidence" value="ECO:0007669"/>
    <property type="project" value="UniProtKB-ARBA"/>
</dbReference>
<dbReference type="AlphaFoldDB" id="A0A2N1PQ30"/>
<evidence type="ECO:0000313" key="3">
    <source>
        <dbReference type="EMBL" id="PKK90441.1"/>
    </source>
</evidence>
<dbReference type="Proteomes" id="UP000233256">
    <property type="component" value="Unassembled WGS sequence"/>
</dbReference>
<dbReference type="SUPFAM" id="SSF55781">
    <property type="entry name" value="GAF domain-like"/>
    <property type="match status" value="1"/>
</dbReference>
<dbReference type="GO" id="GO:0006171">
    <property type="term" value="P:cAMP biosynthetic process"/>
    <property type="evidence" value="ECO:0007669"/>
    <property type="project" value="TreeGrafter"/>
</dbReference>
<keyword evidence="1" id="KW-0812">Transmembrane</keyword>
<dbReference type="Gene3D" id="3.30.450.40">
    <property type="match status" value="1"/>
</dbReference>
<comment type="caution">
    <text evidence="3">The sequence shown here is derived from an EMBL/GenBank/DDBJ whole genome shotgun (WGS) entry which is preliminary data.</text>
</comment>
<evidence type="ECO:0000256" key="1">
    <source>
        <dbReference type="SAM" id="Phobius"/>
    </source>
</evidence>
<protein>
    <recommendedName>
        <fullName evidence="2">Guanylate cyclase domain-containing protein</fullName>
    </recommendedName>
</protein>
<dbReference type="InterPro" id="IPR050697">
    <property type="entry name" value="Adenylyl/Guanylyl_Cyclase_3/4"/>
</dbReference>
<dbReference type="PROSITE" id="PS50125">
    <property type="entry name" value="GUANYLATE_CYCLASE_2"/>
    <property type="match status" value="1"/>
</dbReference>
<name>A0A2N1PQ30_9BACT</name>
<proteinExistence type="predicted"/>
<dbReference type="SMART" id="SM00065">
    <property type="entry name" value="GAF"/>
    <property type="match status" value="1"/>
</dbReference>
<accession>A0A2N1PQ30</accession>
<reference evidence="3 4" key="1">
    <citation type="journal article" date="2017" name="ISME J.">
        <title>Potential for microbial H2 and metal transformations associated with novel bacteria and archaea in deep terrestrial subsurface sediments.</title>
        <authorList>
            <person name="Hernsdorf A.W."/>
            <person name="Amano Y."/>
            <person name="Miyakawa K."/>
            <person name="Ise K."/>
            <person name="Suzuki Y."/>
            <person name="Anantharaman K."/>
            <person name="Probst A."/>
            <person name="Burstein D."/>
            <person name="Thomas B.C."/>
            <person name="Banfield J.F."/>
        </authorList>
    </citation>
    <scope>NUCLEOTIDE SEQUENCE [LARGE SCALE GENOMIC DNA]</scope>
    <source>
        <strain evidence="3">HGW-Wallbacteria-1</strain>
    </source>
</reference>
<organism evidence="3 4">
    <name type="scientific">Candidatus Wallbacteria bacterium HGW-Wallbacteria-1</name>
    <dbReference type="NCBI Taxonomy" id="2013854"/>
    <lineage>
        <taxon>Bacteria</taxon>
        <taxon>Candidatus Walliibacteriota</taxon>
    </lineage>
</organism>
<dbReference type="SUPFAM" id="SSF55073">
    <property type="entry name" value="Nucleotide cyclase"/>
    <property type="match status" value="1"/>
</dbReference>
<gene>
    <name evidence="3" type="ORF">CVV64_08735</name>
</gene>
<dbReference type="GO" id="GO:0035556">
    <property type="term" value="P:intracellular signal transduction"/>
    <property type="evidence" value="ECO:0007669"/>
    <property type="project" value="InterPro"/>
</dbReference>